<sequence>MAALVEIKRGSIVWVPSDLHKGVPYLESGKFDDLVQCGGHSLHLVQPISANNCIIQGRVLSVSSLLRSNLGFGLASNSFALVSFLVNELFQVSIPDELIKESLQSLAILGFVPLLLVIGTLPPLIAPFGVSSHGGRLLEVWLISNSDKELVDRFFEIIDLIPCSVLVIN</sequence>
<keyword evidence="1" id="KW-0812">Transmembrane</keyword>
<dbReference type="Proteomes" id="UP000585474">
    <property type="component" value="Unassembled WGS sequence"/>
</dbReference>
<proteinExistence type="predicted"/>
<name>A0A7J0E3M4_9ERIC</name>
<evidence type="ECO:0000313" key="2">
    <source>
        <dbReference type="EMBL" id="GFY81020.1"/>
    </source>
</evidence>
<protein>
    <submittedName>
        <fullName evidence="2">Uncharacterized protein</fullName>
    </submittedName>
</protein>
<gene>
    <name evidence="2" type="ORF">Acr_01g0008290</name>
</gene>
<evidence type="ECO:0000256" key="1">
    <source>
        <dbReference type="SAM" id="Phobius"/>
    </source>
</evidence>
<dbReference type="AlphaFoldDB" id="A0A7J0E3M4"/>
<feature type="transmembrane region" description="Helical" evidence="1">
    <location>
        <begin position="106"/>
        <end position="126"/>
    </location>
</feature>
<keyword evidence="1" id="KW-1133">Transmembrane helix</keyword>
<accession>A0A7J0E3M4</accession>
<dbReference type="EMBL" id="BJWL01000001">
    <property type="protein sequence ID" value="GFY81020.1"/>
    <property type="molecule type" value="Genomic_DNA"/>
</dbReference>
<organism evidence="2 3">
    <name type="scientific">Actinidia rufa</name>
    <dbReference type="NCBI Taxonomy" id="165716"/>
    <lineage>
        <taxon>Eukaryota</taxon>
        <taxon>Viridiplantae</taxon>
        <taxon>Streptophyta</taxon>
        <taxon>Embryophyta</taxon>
        <taxon>Tracheophyta</taxon>
        <taxon>Spermatophyta</taxon>
        <taxon>Magnoliopsida</taxon>
        <taxon>eudicotyledons</taxon>
        <taxon>Gunneridae</taxon>
        <taxon>Pentapetalae</taxon>
        <taxon>asterids</taxon>
        <taxon>Ericales</taxon>
        <taxon>Actinidiaceae</taxon>
        <taxon>Actinidia</taxon>
    </lineage>
</organism>
<keyword evidence="3" id="KW-1185">Reference proteome</keyword>
<reference evidence="2 3" key="1">
    <citation type="submission" date="2019-07" db="EMBL/GenBank/DDBJ databases">
        <title>De Novo Assembly of kiwifruit Actinidia rufa.</title>
        <authorList>
            <person name="Sugita-Konishi S."/>
            <person name="Sato K."/>
            <person name="Mori E."/>
            <person name="Abe Y."/>
            <person name="Kisaki G."/>
            <person name="Hamano K."/>
            <person name="Suezawa K."/>
            <person name="Otani M."/>
            <person name="Fukuda T."/>
            <person name="Manabe T."/>
            <person name="Gomi K."/>
            <person name="Tabuchi M."/>
            <person name="Akimitsu K."/>
            <person name="Kataoka I."/>
        </authorList>
    </citation>
    <scope>NUCLEOTIDE SEQUENCE [LARGE SCALE GENOMIC DNA]</scope>
    <source>
        <strain evidence="3">cv. Fuchu</strain>
    </source>
</reference>
<evidence type="ECO:0000313" key="3">
    <source>
        <dbReference type="Proteomes" id="UP000585474"/>
    </source>
</evidence>
<keyword evidence="1" id="KW-0472">Membrane</keyword>
<comment type="caution">
    <text evidence="2">The sequence shown here is derived from an EMBL/GenBank/DDBJ whole genome shotgun (WGS) entry which is preliminary data.</text>
</comment>